<keyword evidence="11" id="KW-0472">Membrane</keyword>
<gene>
    <name evidence="17" type="ORF">MNBD_GAMMA03-210</name>
</gene>
<evidence type="ECO:0000256" key="11">
    <source>
        <dbReference type="ARBA" id="ARBA00023136"/>
    </source>
</evidence>
<dbReference type="AlphaFoldDB" id="A0A3B0WBF5"/>
<dbReference type="Gene3D" id="3.40.710.10">
    <property type="entry name" value="DD-peptidase/beta-lactamase superfamily"/>
    <property type="match status" value="1"/>
</dbReference>
<evidence type="ECO:0000256" key="10">
    <source>
        <dbReference type="ARBA" id="ARBA00022989"/>
    </source>
</evidence>
<feature type="domain" description="Penicillin-binding protein transpeptidase" evidence="15">
    <location>
        <begin position="334"/>
        <end position="629"/>
    </location>
</feature>
<evidence type="ECO:0000256" key="7">
    <source>
        <dbReference type="ARBA" id="ARBA00022801"/>
    </source>
</evidence>
<dbReference type="GO" id="GO:0009252">
    <property type="term" value="P:peptidoglycan biosynthetic process"/>
    <property type="evidence" value="ECO:0007669"/>
    <property type="project" value="InterPro"/>
</dbReference>
<keyword evidence="17" id="KW-0328">Glycosyltransferase</keyword>
<protein>
    <submittedName>
        <fullName evidence="17">Cell division protein FtsI [Peptidoglycan synthetase]</fullName>
        <ecNumber evidence="17">2.4.1.129</ecNumber>
    </submittedName>
</protein>
<evidence type="ECO:0000313" key="17">
    <source>
        <dbReference type="EMBL" id="VAW48047.1"/>
    </source>
</evidence>
<evidence type="ECO:0000256" key="3">
    <source>
        <dbReference type="ARBA" id="ARBA00022519"/>
    </source>
</evidence>
<dbReference type="Gene3D" id="3.30.450.330">
    <property type="match status" value="1"/>
</dbReference>
<dbReference type="GO" id="GO:0008658">
    <property type="term" value="F:penicillin binding"/>
    <property type="evidence" value="ECO:0007669"/>
    <property type="project" value="InterPro"/>
</dbReference>
<keyword evidence="12" id="KW-0717">Septation</keyword>
<evidence type="ECO:0000256" key="13">
    <source>
        <dbReference type="ARBA" id="ARBA00023306"/>
    </source>
</evidence>
<evidence type="ECO:0000259" key="15">
    <source>
        <dbReference type="Pfam" id="PF00905"/>
    </source>
</evidence>
<dbReference type="InterPro" id="IPR036138">
    <property type="entry name" value="PBP_dimer_sf"/>
</dbReference>
<evidence type="ECO:0000256" key="1">
    <source>
        <dbReference type="ARBA" id="ARBA00004370"/>
    </source>
</evidence>
<dbReference type="GO" id="GO:0008233">
    <property type="term" value="F:peptidase activity"/>
    <property type="evidence" value="ECO:0007669"/>
    <property type="project" value="UniProtKB-KW"/>
</dbReference>
<proteinExistence type="inferred from homology"/>
<keyword evidence="10" id="KW-1133">Transmembrane helix</keyword>
<dbReference type="Pfam" id="PF00905">
    <property type="entry name" value="Transpeptidase"/>
    <property type="match status" value="1"/>
</dbReference>
<dbReference type="Gene3D" id="3.90.1310.10">
    <property type="entry name" value="Penicillin-binding protein 2a (Domain 2)"/>
    <property type="match status" value="2"/>
</dbReference>
<keyword evidence="7" id="KW-0378">Hydrolase</keyword>
<dbReference type="InterPro" id="IPR012338">
    <property type="entry name" value="Beta-lactam/transpept-like"/>
</dbReference>
<dbReference type="GO" id="GO:0006508">
    <property type="term" value="P:proteolysis"/>
    <property type="evidence" value="ECO:0007669"/>
    <property type="project" value="UniProtKB-KW"/>
</dbReference>
<dbReference type="PANTHER" id="PTHR30627">
    <property type="entry name" value="PEPTIDOGLYCAN D,D-TRANSPEPTIDASE"/>
    <property type="match status" value="1"/>
</dbReference>
<evidence type="ECO:0000256" key="5">
    <source>
        <dbReference type="ARBA" id="ARBA00022670"/>
    </source>
</evidence>
<dbReference type="GO" id="GO:0008955">
    <property type="term" value="F:peptidoglycan glycosyltransferase activity"/>
    <property type="evidence" value="ECO:0007669"/>
    <property type="project" value="InterPro"/>
</dbReference>
<keyword evidence="3" id="KW-0997">Cell inner membrane</keyword>
<organism evidence="17">
    <name type="scientific">hydrothermal vent metagenome</name>
    <dbReference type="NCBI Taxonomy" id="652676"/>
    <lineage>
        <taxon>unclassified sequences</taxon>
        <taxon>metagenomes</taxon>
        <taxon>ecological metagenomes</taxon>
    </lineage>
</organism>
<dbReference type="SUPFAM" id="SSF56519">
    <property type="entry name" value="Penicillin binding protein dimerisation domain"/>
    <property type="match status" value="2"/>
</dbReference>
<keyword evidence="9" id="KW-0573">Peptidoglycan synthesis</keyword>
<comment type="subcellular location">
    <subcellularLocation>
        <location evidence="1">Membrane</location>
    </subcellularLocation>
</comment>
<dbReference type="InterPro" id="IPR005311">
    <property type="entry name" value="PBP_dimer"/>
</dbReference>
<evidence type="ECO:0000256" key="4">
    <source>
        <dbReference type="ARBA" id="ARBA00022618"/>
    </source>
</evidence>
<evidence type="ECO:0000259" key="16">
    <source>
        <dbReference type="Pfam" id="PF03717"/>
    </source>
</evidence>
<accession>A0A3B0WBF5</accession>
<keyword evidence="4 17" id="KW-0132">Cell division</keyword>
<feature type="domain" description="Penicillin-binding protein dimerisation" evidence="16">
    <location>
        <begin position="55"/>
        <end position="290"/>
    </location>
</feature>
<keyword evidence="14" id="KW-0961">Cell wall biogenesis/degradation</keyword>
<sequence length="662" mass="74185">MSDPKRFSIKRDVIVFFLIVLGFLGIIGQAFSVQILKTDFLQNEADKRQSRTIEIPAYRGEIYDRHGTLLALSTPMASVWVDPKVVVMHEQKYLTFLRLLNLSDSQLNQVIKDQRQKRLSFIQQVMDDKLVDQIAALNLPGIYIKRVEVSFENLGKQIQVSKLSPSVWIDKRLLDRYRYTYARLAKLLGVSYGTVAKKVRAHSKRRFLYLRRSMVPELAEKVEAMKLTGVYIQGEYKRYYPAGESSAQLIGFTNIDDKGLEGIELAYDQWLTGTVGKKQVIKDRSGRVIDFVKDIKASEPGKPIMLSIDQNIQYVAYRALKKVMVEHAAQSASSVILDAKTGEILSLVSLPGYNPNDTKQRKGKAIRNRVVTDLLEPGSTVKPFIVAKALEEGLITEQTKINTHPGSIRVQGNRITDSRNNGVLTPLEVVKKSSNVGAAKIALKLTPKQQHDFWYDIGFGRDSGVFLPGENSGYLKSASRWHDIDQVSASFGYGFSTNLLNLAHSYLLFSNQGKMVPLSIIKLDETPEGEQLIKPDVANTVLRMMETVVSREGTAIKAKIPGYRVAGKTGTVHKTKTGGYEENTYLSLFAGIVPVSNPDLIMVVLVNEPSRGVYYGGLVAAPVFKEVMEEALRLRNISQDQEIDLPVLTPRETQKKNQRETL</sequence>
<dbReference type="GO" id="GO:0071555">
    <property type="term" value="P:cell wall organization"/>
    <property type="evidence" value="ECO:0007669"/>
    <property type="project" value="TreeGrafter"/>
</dbReference>
<dbReference type="InterPro" id="IPR050515">
    <property type="entry name" value="Beta-lactam/transpept"/>
</dbReference>
<dbReference type="HAMAP" id="MF_02080">
    <property type="entry name" value="FtsI_transpept"/>
    <property type="match status" value="1"/>
</dbReference>
<evidence type="ECO:0000256" key="9">
    <source>
        <dbReference type="ARBA" id="ARBA00022984"/>
    </source>
</evidence>
<evidence type="ECO:0000256" key="8">
    <source>
        <dbReference type="ARBA" id="ARBA00022960"/>
    </source>
</evidence>
<evidence type="ECO:0000256" key="2">
    <source>
        <dbReference type="ARBA" id="ARBA00022475"/>
    </source>
</evidence>
<dbReference type="InterPro" id="IPR001460">
    <property type="entry name" value="PCN-bd_Tpept"/>
</dbReference>
<name>A0A3B0WBF5_9ZZZZ</name>
<dbReference type="Pfam" id="PF03717">
    <property type="entry name" value="PBP_dimer"/>
    <property type="match status" value="1"/>
</dbReference>
<dbReference type="PANTHER" id="PTHR30627:SF1">
    <property type="entry name" value="PEPTIDOGLYCAN D,D-TRANSPEPTIDASE FTSI"/>
    <property type="match status" value="1"/>
</dbReference>
<dbReference type="InterPro" id="IPR037532">
    <property type="entry name" value="FtsI_transpept"/>
</dbReference>
<keyword evidence="2" id="KW-1003">Cell membrane</keyword>
<evidence type="ECO:0000256" key="12">
    <source>
        <dbReference type="ARBA" id="ARBA00023210"/>
    </source>
</evidence>
<dbReference type="SUPFAM" id="SSF56601">
    <property type="entry name" value="beta-lactamase/transpeptidase-like"/>
    <property type="match status" value="1"/>
</dbReference>
<reference evidence="17" key="1">
    <citation type="submission" date="2018-06" db="EMBL/GenBank/DDBJ databases">
        <authorList>
            <person name="Zhirakovskaya E."/>
        </authorList>
    </citation>
    <scope>NUCLEOTIDE SEQUENCE</scope>
</reference>
<dbReference type="EC" id="2.4.1.129" evidence="17"/>
<keyword evidence="13" id="KW-0131">Cell cycle</keyword>
<keyword evidence="17" id="KW-0808">Transferase</keyword>
<dbReference type="GO" id="GO:0005886">
    <property type="term" value="C:plasma membrane"/>
    <property type="evidence" value="ECO:0007669"/>
    <property type="project" value="InterPro"/>
</dbReference>
<keyword evidence="5" id="KW-0645">Protease</keyword>
<dbReference type="EMBL" id="UOFC01000180">
    <property type="protein sequence ID" value="VAW48047.1"/>
    <property type="molecule type" value="Genomic_DNA"/>
</dbReference>
<evidence type="ECO:0000256" key="6">
    <source>
        <dbReference type="ARBA" id="ARBA00022692"/>
    </source>
</evidence>
<evidence type="ECO:0000256" key="14">
    <source>
        <dbReference type="ARBA" id="ARBA00023316"/>
    </source>
</evidence>
<dbReference type="GO" id="GO:0000917">
    <property type="term" value="P:division septum assembly"/>
    <property type="evidence" value="ECO:0007669"/>
    <property type="project" value="UniProtKB-KW"/>
</dbReference>
<keyword evidence="6" id="KW-0812">Transmembrane</keyword>
<keyword evidence="8" id="KW-0133">Cell shape</keyword>